<dbReference type="GO" id="GO:0005635">
    <property type="term" value="C:nuclear envelope"/>
    <property type="evidence" value="ECO:0007669"/>
    <property type="project" value="TreeGrafter"/>
</dbReference>
<organism evidence="2 3">
    <name type="scientific">Dioscorea zingiberensis</name>
    <dbReference type="NCBI Taxonomy" id="325984"/>
    <lineage>
        <taxon>Eukaryota</taxon>
        <taxon>Viridiplantae</taxon>
        <taxon>Streptophyta</taxon>
        <taxon>Embryophyta</taxon>
        <taxon>Tracheophyta</taxon>
        <taxon>Spermatophyta</taxon>
        <taxon>Magnoliopsida</taxon>
        <taxon>Liliopsida</taxon>
        <taxon>Dioscoreales</taxon>
        <taxon>Dioscoreaceae</taxon>
        <taxon>Dioscorea</taxon>
    </lineage>
</organism>
<dbReference type="OrthoDB" id="653151at2759"/>
<gene>
    <name evidence="2" type="ORF">J5N97_001839</name>
</gene>
<feature type="region of interest" description="Disordered" evidence="1">
    <location>
        <begin position="306"/>
        <end position="326"/>
    </location>
</feature>
<dbReference type="AlphaFoldDB" id="A0A9D5BTC0"/>
<dbReference type="GO" id="GO:0071763">
    <property type="term" value="P:nuclear membrane organization"/>
    <property type="evidence" value="ECO:0007669"/>
    <property type="project" value="TreeGrafter"/>
</dbReference>
<evidence type="ECO:0000313" key="3">
    <source>
        <dbReference type="Proteomes" id="UP001085076"/>
    </source>
</evidence>
<dbReference type="Proteomes" id="UP001085076">
    <property type="component" value="Unassembled WGS sequence"/>
</dbReference>
<name>A0A9D5BTC0_9LILI</name>
<feature type="compositionally biased region" description="Basic and acidic residues" evidence="1">
    <location>
        <begin position="1"/>
        <end position="13"/>
    </location>
</feature>
<reference evidence="2 3" key="1">
    <citation type="journal article" date="2022" name="Hortic Res">
        <title>The genome of Dioscorea zingiberensis sheds light on the biosynthesis, origin and evolution of the medicinally important diosgenin saponins.</title>
        <authorList>
            <person name="Li Y."/>
            <person name="Tan C."/>
            <person name="Li Z."/>
            <person name="Guo J."/>
            <person name="Li S."/>
            <person name="Chen X."/>
            <person name="Wang C."/>
            <person name="Dai X."/>
            <person name="Yang H."/>
            <person name="Song W."/>
            <person name="Hou L."/>
            <person name="Xu J."/>
            <person name="Tong Z."/>
            <person name="Xu A."/>
            <person name="Yuan X."/>
            <person name="Wang W."/>
            <person name="Yang Q."/>
            <person name="Chen L."/>
            <person name="Sun Z."/>
            <person name="Wang K."/>
            <person name="Pan B."/>
            <person name="Chen J."/>
            <person name="Bao Y."/>
            <person name="Liu F."/>
            <person name="Qi X."/>
            <person name="Gang D.R."/>
            <person name="Wen J."/>
            <person name="Li J."/>
        </authorList>
    </citation>
    <scope>NUCLEOTIDE SEQUENCE [LARGE SCALE GENOMIC DNA]</scope>
    <source>
        <strain evidence="2">Dzin_1.0</strain>
    </source>
</reference>
<keyword evidence="3" id="KW-1185">Reference proteome</keyword>
<sequence length="546" mass="59892">MESRSAADRKQEQSEGASRMPFFQQRQRTTASGRPPRDGSLFKFAQPASQALSPLFSPSEHHHHHDPSSQIHPPGSEPPRDYIKLSTHESHYHLQEKEQLAFPETSLPQINPKREFMGNKQGNAYEGRGLVEIEQLLKQKMFTRDETNCLIELLRSRTIDLPYVDGHASKIEAEAVEARSQRDAITLKPENNAFQPDQVTRNVYDTPQSTDHRAVGSSPVDIAKAYMQALASTSGTENQSGKPRTEKIRCNDDESRLPFSTAINTPTKSQGAVVQGALGYCTPQTQRGSVVLRNFARNPYAHSPVSRSISKFQDGRQSPKVSTTGWKQSCTPLFGAKMTMKRKSSVLDDDLKSVGTTPRLVRQKNIASSTLATSAQESVDTLEVPERPSSRQSVGKDLLSSYSQGTPFAVRSAEPWPHFSAHESVLKSITDSILSEEPKLSDESSKPSDDGTLTIFDNVSGFTFPITVDSVASSEPPPTPTLFSFVATGMKNNMATEGIPSFTFGSKGAGTGPVFSFAAISSNANIDTTSPKFHFGSNNKCLSFMW</sequence>
<evidence type="ECO:0008006" key="4">
    <source>
        <dbReference type="Google" id="ProtNLM"/>
    </source>
</evidence>
<accession>A0A9D5BTC0</accession>
<feature type="region of interest" description="Disordered" evidence="1">
    <location>
        <begin position="367"/>
        <end position="397"/>
    </location>
</feature>
<dbReference type="PANTHER" id="PTHR33416">
    <property type="entry name" value="NUCLEAR PORE COMPLEX PROTEIN NUP1"/>
    <property type="match status" value="1"/>
</dbReference>
<feature type="compositionally biased region" description="Polar residues" evidence="1">
    <location>
        <begin position="367"/>
        <end position="379"/>
    </location>
</feature>
<comment type="caution">
    <text evidence="2">The sequence shown here is derived from an EMBL/GenBank/DDBJ whole genome shotgun (WGS) entry which is preliminary data.</text>
</comment>
<evidence type="ECO:0000256" key="1">
    <source>
        <dbReference type="SAM" id="MobiDB-lite"/>
    </source>
</evidence>
<dbReference type="EMBL" id="JAGGNH010000089">
    <property type="protein sequence ID" value="KAJ0960321.1"/>
    <property type="molecule type" value="Genomic_DNA"/>
</dbReference>
<feature type="region of interest" description="Disordered" evidence="1">
    <location>
        <begin position="1"/>
        <end position="121"/>
    </location>
</feature>
<feature type="compositionally biased region" description="Basic and acidic residues" evidence="1">
    <location>
        <begin position="78"/>
        <end position="99"/>
    </location>
</feature>
<evidence type="ECO:0000313" key="2">
    <source>
        <dbReference type="EMBL" id="KAJ0960321.1"/>
    </source>
</evidence>
<protein>
    <recommendedName>
        <fullName evidence="4">Nuclear pore complex protein NUP1</fullName>
    </recommendedName>
</protein>
<proteinExistence type="predicted"/>
<dbReference type="PANTHER" id="PTHR33416:SF20">
    <property type="entry name" value="NUCLEAR PORE COMPLEX PROTEIN NUP1"/>
    <property type="match status" value="1"/>
</dbReference>